<dbReference type="Gene3D" id="3.30.70.20">
    <property type="match status" value="1"/>
</dbReference>
<keyword evidence="3" id="KW-0411">Iron-sulfur</keyword>
<accession>A0A2M7T966</accession>
<dbReference type="GO" id="GO:0051536">
    <property type="term" value="F:iron-sulfur cluster binding"/>
    <property type="evidence" value="ECO:0007669"/>
    <property type="project" value="UniProtKB-KW"/>
</dbReference>
<dbReference type="AlphaFoldDB" id="A0A2M7T966"/>
<evidence type="ECO:0000313" key="6">
    <source>
        <dbReference type="Proteomes" id="UP000230956"/>
    </source>
</evidence>
<keyword evidence="1" id="KW-0479">Metal-binding</keyword>
<evidence type="ECO:0000256" key="3">
    <source>
        <dbReference type="ARBA" id="ARBA00023014"/>
    </source>
</evidence>
<dbReference type="RefSeq" id="WP_353682481.1">
    <property type="nucleotide sequence ID" value="NZ_MNXI01000143.1"/>
</dbReference>
<evidence type="ECO:0000256" key="2">
    <source>
        <dbReference type="ARBA" id="ARBA00023004"/>
    </source>
</evidence>
<evidence type="ECO:0000313" key="5">
    <source>
        <dbReference type="EMBL" id="PIZ40665.1"/>
    </source>
</evidence>
<dbReference type="SUPFAM" id="SSF54862">
    <property type="entry name" value="4Fe-4S ferredoxins"/>
    <property type="match status" value="1"/>
</dbReference>
<evidence type="ECO:0000256" key="1">
    <source>
        <dbReference type="ARBA" id="ARBA00022723"/>
    </source>
</evidence>
<dbReference type="InterPro" id="IPR017896">
    <property type="entry name" value="4Fe4S_Fe-S-bd"/>
</dbReference>
<sequence>MLIARVNRDLCIGCGNCEMVCPISFEEKK</sequence>
<protein>
    <recommendedName>
        <fullName evidence="4">4Fe-4S ferredoxin-type domain-containing protein</fullName>
    </recommendedName>
</protein>
<dbReference type="PROSITE" id="PS00198">
    <property type="entry name" value="4FE4S_FER_1"/>
    <property type="match status" value="1"/>
</dbReference>
<proteinExistence type="predicted"/>
<reference evidence="6" key="1">
    <citation type="submission" date="2017-09" db="EMBL/GenBank/DDBJ databases">
        <title>Depth-based differentiation of microbial function through sediment-hosted aquifers and enrichment of novel symbionts in the deep terrestrial subsurface.</title>
        <authorList>
            <person name="Probst A.J."/>
            <person name="Ladd B."/>
            <person name="Jarett J.K."/>
            <person name="Geller-Mcgrath D.E."/>
            <person name="Sieber C.M.K."/>
            <person name="Emerson J.B."/>
            <person name="Anantharaman K."/>
            <person name="Thomas B.C."/>
            <person name="Malmstrom R."/>
            <person name="Stieglmeier M."/>
            <person name="Klingl A."/>
            <person name="Woyke T."/>
            <person name="Ryan C.M."/>
            <person name="Banfield J.F."/>
        </authorList>
    </citation>
    <scope>NUCLEOTIDE SEQUENCE [LARGE SCALE GENOMIC DNA]</scope>
</reference>
<organism evidence="5 6">
    <name type="scientific">Candidatus Aquicultor secundus</name>
    <dbReference type="NCBI Taxonomy" id="1973895"/>
    <lineage>
        <taxon>Bacteria</taxon>
        <taxon>Bacillati</taxon>
        <taxon>Actinomycetota</taxon>
        <taxon>Candidatus Aquicultoria</taxon>
        <taxon>Candidatus Aquicultorales</taxon>
        <taxon>Candidatus Aquicultoraceae</taxon>
        <taxon>Candidatus Aquicultor</taxon>
    </lineage>
</organism>
<comment type="caution">
    <text evidence="5">The sequence shown here is derived from an EMBL/GenBank/DDBJ whole genome shotgun (WGS) entry which is preliminary data.</text>
</comment>
<dbReference type="PROSITE" id="PS51379">
    <property type="entry name" value="4FE4S_FER_2"/>
    <property type="match status" value="1"/>
</dbReference>
<name>A0A2M7T966_9ACTN</name>
<evidence type="ECO:0000259" key="4">
    <source>
        <dbReference type="PROSITE" id="PS51379"/>
    </source>
</evidence>
<dbReference type="Pfam" id="PF12837">
    <property type="entry name" value="Fer4_6"/>
    <property type="match status" value="1"/>
</dbReference>
<feature type="domain" description="4Fe-4S ferredoxin-type" evidence="4">
    <location>
        <begin position="2"/>
        <end position="29"/>
    </location>
</feature>
<dbReference type="InterPro" id="IPR017900">
    <property type="entry name" value="4Fe4S_Fe_S_CS"/>
</dbReference>
<dbReference type="Proteomes" id="UP000230956">
    <property type="component" value="Unassembled WGS sequence"/>
</dbReference>
<keyword evidence="2" id="KW-0408">Iron</keyword>
<dbReference type="EMBL" id="PFNG01000084">
    <property type="protein sequence ID" value="PIZ40665.1"/>
    <property type="molecule type" value="Genomic_DNA"/>
</dbReference>
<dbReference type="GO" id="GO:0046872">
    <property type="term" value="F:metal ion binding"/>
    <property type="evidence" value="ECO:0007669"/>
    <property type="project" value="UniProtKB-KW"/>
</dbReference>
<gene>
    <name evidence="5" type="ORF">COY37_03360</name>
</gene>